<feature type="region of interest" description="Disordered" evidence="1">
    <location>
        <begin position="42"/>
        <end position="106"/>
    </location>
</feature>
<comment type="caution">
    <text evidence="2">The sequence shown here is derived from an EMBL/GenBank/DDBJ whole genome shotgun (WGS) entry which is preliminary data.</text>
</comment>
<reference evidence="2" key="1">
    <citation type="submission" date="2023-04" db="EMBL/GenBank/DDBJ databases">
        <title>Colletotrichum limetticola genome sequence.</title>
        <authorList>
            <person name="Baroncelli R."/>
        </authorList>
    </citation>
    <scope>NUCLEOTIDE SEQUENCE</scope>
    <source>
        <strain evidence="2">KLA-Anderson</strain>
    </source>
</reference>
<evidence type="ECO:0000256" key="1">
    <source>
        <dbReference type="SAM" id="MobiDB-lite"/>
    </source>
</evidence>
<proteinExistence type="predicted"/>
<evidence type="ECO:0000313" key="3">
    <source>
        <dbReference type="Proteomes" id="UP001169217"/>
    </source>
</evidence>
<dbReference type="Proteomes" id="UP001169217">
    <property type="component" value="Unassembled WGS sequence"/>
</dbReference>
<name>A0ABQ9Q120_9PEZI</name>
<accession>A0ABQ9Q120</accession>
<evidence type="ECO:0000313" key="2">
    <source>
        <dbReference type="EMBL" id="KAK0377511.1"/>
    </source>
</evidence>
<gene>
    <name evidence="2" type="ORF">CLIM01_05116</name>
</gene>
<organism evidence="2 3">
    <name type="scientific">Colletotrichum limetticola</name>
    <dbReference type="NCBI Taxonomy" id="1209924"/>
    <lineage>
        <taxon>Eukaryota</taxon>
        <taxon>Fungi</taxon>
        <taxon>Dikarya</taxon>
        <taxon>Ascomycota</taxon>
        <taxon>Pezizomycotina</taxon>
        <taxon>Sordariomycetes</taxon>
        <taxon>Hypocreomycetidae</taxon>
        <taxon>Glomerellales</taxon>
        <taxon>Glomerellaceae</taxon>
        <taxon>Colletotrichum</taxon>
        <taxon>Colletotrichum acutatum species complex</taxon>
    </lineage>
</organism>
<feature type="compositionally biased region" description="Basic and acidic residues" evidence="1">
    <location>
        <begin position="84"/>
        <end position="93"/>
    </location>
</feature>
<protein>
    <submittedName>
        <fullName evidence="2">Uncharacterized protein</fullName>
    </submittedName>
</protein>
<keyword evidence="3" id="KW-1185">Reference proteome</keyword>
<sequence>MAQLRRGVQSFTMQSAPAAAYHSCSKPPQAAVRCPFGRRTTRVEQRGKQGLSAAVEVERRTQTRHRSMPVSRQAAGRTSAAGYADKDETDDKPGTTVLRRLTDVGL</sequence>
<dbReference type="EMBL" id="JARUPT010000125">
    <property type="protein sequence ID" value="KAK0377511.1"/>
    <property type="molecule type" value="Genomic_DNA"/>
</dbReference>